<dbReference type="AlphaFoldDB" id="A0A285NE06"/>
<gene>
    <name evidence="1" type="ORF">SAMN06265368_1215</name>
</gene>
<keyword evidence="2" id="KW-1185">Reference proteome</keyword>
<name>A0A285NE06_9HYPH</name>
<evidence type="ECO:0000313" key="1">
    <source>
        <dbReference type="EMBL" id="SNZ07680.1"/>
    </source>
</evidence>
<sequence>MKLCVISDIHSQPMPSNCLSNKLSKVSEITRLTLCELSGEPNLMGDALHHHLFTDGGMDKAVRNLMSHWGKDHWGLGYSAGGTVLWKAAARGHAFAGIFCVSSTRLRNEGAIETPHHVFFGNKDPNKPASEWLSTVPKQYTLLNDAGHNYYLDAHSTATELTCKAMARQMSVL</sequence>
<dbReference type="EMBL" id="OBEL01000001">
    <property type="protein sequence ID" value="SNZ07680.1"/>
    <property type="molecule type" value="Genomic_DNA"/>
</dbReference>
<protein>
    <submittedName>
        <fullName evidence="1">Uncharacterized protein</fullName>
    </submittedName>
</protein>
<accession>A0A285NE06</accession>
<dbReference type="InterPro" id="IPR029058">
    <property type="entry name" value="AB_hydrolase_fold"/>
</dbReference>
<reference evidence="1 2" key="1">
    <citation type="submission" date="2017-09" db="EMBL/GenBank/DDBJ databases">
        <authorList>
            <person name="Ehlers B."/>
            <person name="Leendertz F.H."/>
        </authorList>
    </citation>
    <scope>NUCLEOTIDE SEQUENCE [LARGE SCALE GENOMIC DNA]</scope>
    <source>
        <strain evidence="1 2">DSM 18289</strain>
    </source>
</reference>
<dbReference type="Gene3D" id="3.40.50.1820">
    <property type="entry name" value="alpha/beta hydrolase"/>
    <property type="match status" value="1"/>
</dbReference>
<dbReference type="Proteomes" id="UP000219439">
    <property type="component" value="Unassembled WGS sequence"/>
</dbReference>
<proteinExistence type="predicted"/>
<dbReference type="SUPFAM" id="SSF53474">
    <property type="entry name" value="alpha/beta-Hydrolases"/>
    <property type="match status" value="1"/>
</dbReference>
<evidence type="ECO:0000313" key="2">
    <source>
        <dbReference type="Proteomes" id="UP000219439"/>
    </source>
</evidence>
<organism evidence="1 2">
    <name type="scientific">Cohaesibacter gelatinilyticus</name>
    <dbReference type="NCBI Taxonomy" id="372072"/>
    <lineage>
        <taxon>Bacteria</taxon>
        <taxon>Pseudomonadati</taxon>
        <taxon>Pseudomonadota</taxon>
        <taxon>Alphaproteobacteria</taxon>
        <taxon>Hyphomicrobiales</taxon>
        <taxon>Cohaesibacteraceae</taxon>
    </lineage>
</organism>